<protein>
    <submittedName>
        <fullName evidence="3">Uncharacterized protein</fullName>
    </submittedName>
</protein>
<accession>A0A2S2NDB3</accession>
<dbReference type="Pfam" id="PF09588">
    <property type="entry name" value="YqaJ"/>
    <property type="match status" value="1"/>
</dbReference>
<reference evidence="3" key="1">
    <citation type="submission" date="2018-04" db="EMBL/GenBank/DDBJ databases">
        <title>Transcriptome of Schizaphis graminum biotype I.</title>
        <authorList>
            <person name="Scully E.D."/>
            <person name="Geib S.M."/>
            <person name="Palmer N.A."/>
            <person name="Koch K."/>
            <person name="Bradshaw J."/>
            <person name="Heng-Moss T."/>
            <person name="Sarath G."/>
        </authorList>
    </citation>
    <scope>NUCLEOTIDE SEQUENCE</scope>
</reference>
<dbReference type="AlphaFoldDB" id="A0A2S2NDB3"/>
<feature type="domain" description="Mutator-like transposase" evidence="2">
    <location>
        <begin position="1"/>
        <end position="144"/>
    </location>
</feature>
<dbReference type="GO" id="GO:0006281">
    <property type="term" value="P:DNA repair"/>
    <property type="evidence" value="ECO:0007669"/>
    <property type="project" value="UniProtKB-ARBA"/>
</dbReference>
<dbReference type="InterPro" id="IPR049012">
    <property type="entry name" value="Mutator_transp_dom"/>
</dbReference>
<dbReference type="SUPFAM" id="SSF52980">
    <property type="entry name" value="Restriction endonuclease-like"/>
    <property type="match status" value="1"/>
</dbReference>
<evidence type="ECO:0000259" key="2">
    <source>
        <dbReference type="Pfam" id="PF20700"/>
    </source>
</evidence>
<dbReference type="InterPro" id="IPR019080">
    <property type="entry name" value="YqaJ_viral_recombinase"/>
</dbReference>
<sequence>MEADIIVEGFKNSLDMHNLIYNRMIGDGDSNVIKRLRLAQPYGPDVIIKKIECSNHILRNYINKLHELSKKKKSSKGESVPGCMRNLLVSRVERLRAAVIKAVKYRKQQNNISYEDSVKLLKKDTVNSPNHVFGEHENCSDYFCTRKNLDMKRVGLWDDIGSIRSSLTYHTESLMFNLNNNAAESYNSILAKFVGGKRVNLCLRGSYELRCNAAVTAYNVGANRLSLFHKQVVKKSPGLFTKRYIKKSMKLSDSRRRRKLFAPSAQRLKPKILAGPDENYGAVEPDFVSHPDFSLSELNDKKILYLNTLKLTKEEIIALEENTKRQHECEDWHRERKKRLTASVFGKICKLRKTTSRAKTIETLLYGTFQGNLSTKYGVEHEEVAKEQLENILSVNIEPSGLFVDSEQFYLAASPDGLIGDDGLVEIKCPSSAKNVSPKEAIENKIIKCCVLKNNELHLKTNDNYYYQIQGALHISRRDYCYFCIWTPKGILFEKILRDDNFWASSMEPQLSSFYMNNMILELIDSRYERGLPIRDGL</sequence>
<dbReference type="InterPro" id="IPR011335">
    <property type="entry name" value="Restrct_endonuc-II-like"/>
</dbReference>
<evidence type="ECO:0000259" key="1">
    <source>
        <dbReference type="Pfam" id="PF09588"/>
    </source>
</evidence>
<dbReference type="InterPro" id="IPR011604">
    <property type="entry name" value="PDDEXK-like_dom_sf"/>
</dbReference>
<dbReference type="PANTHER" id="PTHR46609">
    <property type="entry name" value="EXONUCLEASE, PHAGE-TYPE/RECB, C-TERMINAL DOMAIN-CONTAINING PROTEIN"/>
    <property type="match status" value="1"/>
</dbReference>
<organism evidence="3">
    <name type="scientific">Schizaphis graminum</name>
    <name type="common">Green bug aphid</name>
    <dbReference type="NCBI Taxonomy" id="13262"/>
    <lineage>
        <taxon>Eukaryota</taxon>
        <taxon>Metazoa</taxon>
        <taxon>Ecdysozoa</taxon>
        <taxon>Arthropoda</taxon>
        <taxon>Hexapoda</taxon>
        <taxon>Insecta</taxon>
        <taxon>Pterygota</taxon>
        <taxon>Neoptera</taxon>
        <taxon>Paraneoptera</taxon>
        <taxon>Hemiptera</taxon>
        <taxon>Sternorrhyncha</taxon>
        <taxon>Aphidomorpha</taxon>
        <taxon>Aphidoidea</taxon>
        <taxon>Aphididae</taxon>
        <taxon>Aphidini</taxon>
        <taxon>Schizaphis</taxon>
    </lineage>
</organism>
<dbReference type="Pfam" id="PF20700">
    <property type="entry name" value="Mutator"/>
    <property type="match status" value="1"/>
</dbReference>
<evidence type="ECO:0000313" key="3">
    <source>
        <dbReference type="EMBL" id="MBY15125.1"/>
    </source>
</evidence>
<gene>
    <name evidence="3" type="ORF">g.137054</name>
</gene>
<dbReference type="PANTHER" id="PTHR46609:SF8">
    <property type="entry name" value="YQAJ VIRAL RECOMBINASE DOMAIN-CONTAINING PROTEIN"/>
    <property type="match status" value="1"/>
</dbReference>
<name>A0A2S2NDB3_SCHGA</name>
<feature type="domain" description="YqaJ viral recombinase" evidence="1">
    <location>
        <begin position="331"/>
        <end position="477"/>
    </location>
</feature>
<proteinExistence type="predicted"/>
<dbReference type="EMBL" id="GGMR01002506">
    <property type="protein sequence ID" value="MBY15125.1"/>
    <property type="molecule type" value="Transcribed_RNA"/>
</dbReference>
<dbReference type="InterPro" id="IPR051703">
    <property type="entry name" value="NF-kappa-B_Signaling_Reg"/>
</dbReference>
<dbReference type="Gene3D" id="3.90.320.10">
    <property type="match status" value="1"/>
</dbReference>
<dbReference type="CDD" id="cd22343">
    <property type="entry name" value="PDDEXK_lambda_exonuclease-like"/>
    <property type="match status" value="1"/>
</dbReference>